<dbReference type="InterPro" id="IPR036661">
    <property type="entry name" value="Luciferase-like_sf"/>
</dbReference>
<evidence type="ECO:0000256" key="4">
    <source>
        <dbReference type="ARBA" id="ARBA00023033"/>
    </source>
</evidence>
<keyword evidence="2 6" id="KW-0288">FMN</keyword>
<evidence type="ECO:0000313" key="8">
    <source>
        <dbReference type="EMBL" id="ALC80261.1"/>
    </source>
</evidence>
<dbReference type="AlphaFoldDB" id="A0A0M4FDZ0"/>
<feature type="binding site" evidence="6">
    <location>
        <position position="219"/>
    </location>
    <ligand>
        <name>FMN</name>
        <dbReference type="ChEBI" id="CHEBI:58210"/>
    </ligand>
</feature>
<name>A0A0M4FDZ0_9BACI</name>
<dbReference type="InterPro" id="IPR051260">
    <property type="entry name" value="Diverse_substr_monoxygenases"/>
</dbReference>
<evidence type="ECO:0000256" key="6">
    <source>
        <dbReference type="PIRSR" id="PIRSR000337-1"/>
    </source>
</evidence>
<evidence type="ECO:0000256" key="3">
    <source>
        <dbReference type="ARBA" id="ARBA00023002"/>
    </source>
</evidence>
<reference evidence="9" key="1">
    <citation type="submission" date="2015-08" db="EMBL/GenBank/DDBJ databases">
        <title>Genome sequencing project for genomic taxonomy and phylogenomics of Bacillus-like bacteria.</title>
        <authorList>
            <person name="Liu B."/>
            <person name="Wang J."/>
            <person name="Zhu Y."/>
            <person name="Liu G."/>
            <person name="Chen Q."/>
            <person name="Chen Z."/>
            <person name="Lan J."/>
            <person name="Che J."/>
            <person name="Ge C."/>
            <person name="Shi H."/>
            <person name="Pan Z."/>
            <person name="Liu X."/>
        </authorList>
    </citation>
    <scope>NUCLEOTIDE SEQUENCE [LARGE SCALE GENOMIC DNA]</scope>
    <source>
        <strain evidence="9">FJAT-4402</strain>
    </source>
</reference>
<dbReference type="CDD" id="cd01095">
    <property type="entry name" value="Nitrilotriacetate_monoxgenase"/>
    <property type="match status" value="1"/>
</dbReference>
<keyword evidence="9" id="KW-1185">Reference proteome</keyword>
<gene>
    <name evidence="8" type="ORF">AM592_00585</name>
</gene>
<dbReference type="PANTHER" id="PTHR30011:SF16">
    <property type="entry name" value="C2H2 FINGER DOMAIN TRANSCRIPTION FACTOR (EUROFUNG)-RELATED"/>
    <property type="match status" value="1"/>
</dbReference>
<feature type="binding site" evidence="6">
    <location>
        <position position="94"/>
    </location>
    <ligand>
        <name>FMN</name>
        <dbReference type="ChEBI" id="CHEBI:58210"/>
    </ligand>
</feature>
<feature type="binding site" evidence="6">
    <location>
        <position position="218"/>
    </location>
    <ligand>
        <name>FMN</name>
        <dbReference type="ChEBI" id="CHEBI:58210"/>
    </ligand>
</feature>
<comment type="similarity">
    <text evidence="5">Belongs to the NtaA/SnaA/DszA monooxygenase family.</text>
</comment>
<sequence>MAKRKMKLGLFLMGAGHHIASWRHPNVRADAYESIEFYTETAKIAEAGKLDMLFMSDGLSINELSHPSELVRFEPLTLLGALSMVTKNIGLAATASTTYNEPFHIARKFASIDHMSSGRSAWNVVTSYYEGEASNFSRKQHLDHETRYERAREFVDVVLGLWDSWDEDALVRNKETGVYFDRENLHTLNHNGTYFSVKGPLNASKSVQGHPVIIQAGSSDSGIQLASETAEVIFTAQQTLEEAQKFYQKVKNKVRSAGRNADHVLILPGITPIIGETEEEARAKFEELQDLIVPEVGLDFLSDYLGGIDFSKYPLDGPLPEKIPSTNGNQSRRQLIIDLARRENLTIRQLYKRVAGSRGHRMIFGSPIQIADKLEKWFRNSGADGFNLMFPYYSDLLVEFVEKVVPILQERGLFREEYEGTTLRENLGLPKPASRYEKDFSKIQ</sequence>
<dbReference type="GO" id="GO:0016705">
    <property type="term" value="F:oxidoreductase activity, acting on paired donors, with incorporation or reduction of molecular oxygen"/>
    <property type="evidence" value="ECO:0007669"/>
    <property type="project" value="InterPro"/>
</dbReference>
<accession>A0A0M4FDZ0</accession>
<evidence type="ECO:0000256" key="1">
    <source>
        <dbReference type="ARBA" id="ARBA00022630"/>
    </source>
</evidence>
<dbReference type="PANTHER" id="PTHR30011">
    <property type="entry name" value="ALKANESULFONATE MONOOXYGENASE-RELATED"/>
    <property type="match status" value="1"/>
</dbReference>
<evidence type="ECO:0000256" key="5">
    <source>
        <dbReference type="ARBA" id="ARBA00033748"/>
    </source>
</evidence>
<dbReference type="PATRIC" id="fig|1441095.3.peg.131"/>
<dbReference type="InterPro" id="IPR011251">
    <property type="entry name" value="Luciferase-like_dom"/>
</dbReference>
<evidence type="ECO:0000259" key="7">
    <source>
        <dbReference type="Pfam" id="PF00296"/>
    </source>
</evidence>
<dbReference type="SUPFAM" id="SSF51679">
    <property type="entry name" value="Bacterial luciferase-like"/>
    <property type="match status" value="1"/>
</dbReference>
<dbReference type="OrthoDB" id="3265338at2"/>
<dbReference type="NCBIfam" id="TIGR03860">
    <property type="entry name" value="FMN_nitrolo"/>
    <property type="match status" value="1"/>
</dbReference>
<dbReference type="Pfam" id="PF00296">
    <property type="entry name" value="Bac_luciferase"/>
    <property type="match status" value="1"/>
</dbReference>
<dbReference type="EMBL" id="CP012600">
    <property type="protein sequence ID" value="ALC80261.1"/>
    <property type="molecule type" value="Genomic_DNA"/>
</dbReference>
<feature type="binding site" evidence="6">
    <location>
        <position position="148"/>
    </location>
    <ligand>
        <name>FMN</name>
        <dbReference type="ChEBI" id="CHEBI:58210"/>
    </ligand>
</feature>
<proteinExistence type="inferred from homology"/>
<dbReference type="Proteomes" id="UP000067625">
    <property type="component" value="Chromosome"/>
</dbReference>
<reference evidence="8 9" key="2">
    <citation type="journal article" date="2016" name="Int. J. Syst. Evol. Microbiol.">
        <title>Bacillus gobiensis sp. nov., isolated from a soil sample.</title>
        <authorList>
            <person name="Liu B."/>
            <person name="Liu G.H."/>
            <person name="Cetin S."/>
            <person name="Schumann P."/>
            <person name="Pan Z.Z."/>
            <person name="Chen Q.Q."/>
        </authorList>
    </citation>
    <scope>NUCLEOTIDE SEQUENCE [LARGE SCALE GENOMIC DNA]</scope>
    <source>
        <strain evidence="8 9">FJAT-4402</strain>
    </source>
</reference>
<feature type="domain" description="Luciferase-like" evidence="7">
    <location>
        <begin position="25"/>
        <end position="384"/>
    </location>
</feature>
<feature type="binding site" evidence="6">
    <location>
        <position position="57"/>
    </location>
    <ligand>
        <name>FMN</name>
        <dbReference type="ChEBI" id="CHEBI:58210"/>
    </ligand>
</feature>
<evidence type="ECO:0000313" key="9">
    <source>
        <dbReference type="Proteomes" id="UP000067625"/>
    </source>
</evidence>
<dbReference type="InterPro" id="IPR016215">
    <property type="entry name" value="NTA_MOA"/>
</dbReference>
<dbReference type="STRING" id="1441095.AM592_00585"/>
<organism evidence="8 9">
    <name type="scientific">Bacillus gobiensis</name>
    <dbReference type="NCBI Taxonomy" id="1441095"/>
    <lineage>
        <taxon>Bacteria</taxon>
        <taxon>Bacillati</taxon>
        <taxon>Bacillota</taxon>
        <taxon>Bacilli</taxon>
        <taxon>Bacillales</taxon>
        <taxon>Bacillaceae</taxon>
        <taxon>Bacillus</taxon>
    </lineage>
</organism>
<dbReference type="GO" id="GO:0004497">
    <property type="term" value="F:monooxygenase activity"/>
    <property type="evidence" value="ECO:0007669"/>
    <property type="project" value="UniProtKB-KW"/>
</dbReference>
<evidence type="ECO:0000256" key="2">
    <source>
        <dbReference type="ARBA" id="ARBA00022643"/>
    </source>
</evidence>
<dbReference type="Gene3D" id="3.20.20.30">
    <property type="entry name" value="Luciferase-like domain"/>
    <property type="match status" value="1"/>
</dbReference>
<keyword evidence="1 6" id="KW-0285">Flavoprotein</keyword>
<dbReference type="PIRSF" id="PIRSF000337">
    <property type="entry name" value="NTA_MOA"/>
    <property type="match status" value="1"/>
</dbReference>
<dbReference type="RefSeq" id="WP_053601984.1">
    <property type="nucleotide sequence ID" value="NZ_CP012600.1"/>
</dbReference>
<keyword evidence="3" id="KW-0560">Oxidoreductase</keyword>
<keyword evidence="4 8" id="KW-0503">Monooxygenase</keyword>
<protein>
    <submittedName>
        <fullName evidence="8">Nitrilotriacetate monooxygenase</fullName>
    </submittedName>
</protein>
<feature type="binding site" evidence="6">
    <location>
        <position position="144"/>
    </location>
    <ligand>
        <name>FMN</name>
        <dbReference type="ChEBI" id="CHEBI:58210"/>
    </ligand>
</feature>